<dbReference type="OrthoDB" id="7689228at2"/>
<dbReference type="EMBL" id="CP014796">
    <property type="protein sequence ID" value="APX24519.1"/>
    <property type="molecule type" value="Genomic_DNA"/>
</dbReference>
<sequence>MDKLTSIFQLREMLSQLEHDVGLDTLSRIERDVLLAAHSLSEGTGAVVSSEQIRAHPLLTSVTQATFYRAMRRLLNCGFLERADGSRAKTYTVRSDRIDPELTSR</sequence>
<dbReference type="RefSeq" id="WP_076624356.1">
    <property type="nucleotide sequence ID" value="NZ_BMEW01000008.1"/>
</dbReference>
<dbReference type="KEGG" id="tpro:Ga0080559_TMP3723"/>
<evidence type="ECO:0000313" key="2">
    <source>
        <dbReference type="Proteomes" id="UP000186559"/>
    </source>
</evidence>
<dbReference type="AlphaFoldDB" id="A0A1U7D8Q9"/>
<protein>
    <submittedName>
        <fullName evidence="1">Uncharacterized protein</fullName>
    </submittedName>
</protein>
<proteinExistence type="predicted"/>
<accession>A0A1U7D8Q9</accession>
<keyword evidence="2" id="KW-1185">Reference proteome</keyword>
<dbReference type="STRING" id="1229727.Ga0080559_TMP3723"/>
<evidence type="ECO:0000313" key="1">
    <source>
        <dbReference type="EMBL" id="APX24519.1"/>
    </source>
</evidence>
<name>A0A1U7D8Q9_9RHOB</name>
<organism evidence="1 2">
    <name type="scientific">Salipiger profundus</name>
    <dbReference type="NCBI Taxonomy" id="1229727"/>
    <lineage>
        <taxon>Bacteria</taxon>
        <taxon>Pseudomonadati</taxon>
        <taxon>Pseudomonadota</taxon>
        <taxon>Alphaproteobacteria</taxon>
        <taxon>Rhodobacterales</taxon>
        <taxon>Roseobacteraceae</taxon>
        <taxon>Salipiger</taxon>
    </lineage>
</organism>
<gene>
    <name evidence="1" type="ORF">Ga0080559_TMP3723</name>
</gene>
<reference evidence="1 2" key="1">
    <citation type="submission" date="2016-03" db="EMBL/GenBank/DDBJ databases">
        <title>Deep-sea bacteria in the southern Pacific.</title>
        <authorList>
            <person name="Tang K."/>
        </authorList>
    </citation>
    <scope>NUCLEOTIDE SEQUENCE [LARGE SCALE GENOMIC DNA]</scope>
    <source>
        <strain evidence="1 2">JLT2016</strain>
    </source>
</reference>
<dbReference type="Proteomes" id="UP000186559">
    <property type="component" value="Chromosome"/>
</dbReference>